<dbReference type="EMBL" id="ML976251">
    <property type="protein sequence ID" value="KAF1935619.1"/>
    <property type="molecule type" value="Genomic_DNA"/>
</dbReference>
<accession>A0A6A5S763</accession>
<organism evidence="1 2">
    <name type="scientific">Clathrospora elynae</name>
    <dbReference type="NCBI Taxonomy" id="706981"/>
    <lineage>
        <taxon>Eukaryota</taxon>
        <taxon>Fungi</taxon>
        <taxon>Dikarya</taxon>
        <taxon>Ascomycota</taxon>
        <taxon>Pezizomycotina</taxon>
        <taxon>Dothideomycetes</taxon>
        <taxon>Pleosporomycetidae</taxon>
        <taxon>Pleosporales</taxon>
        <taxon>Diademaceae</taxon>
        <taxon>Clathrospora</taxon>
    </lineage>
</organism>
<keyword evidence="2" id="KW-1185">Reference proteome</keyword>
<name>A0A6A5S763_9PLEO</name>
<dbReference type="OrthoDB" id="3694634at2759"/>
<reference evidence="1" key="1">
    <citation type="journal article" date="2020" name="Stud. Mycol.">
        <title>101 Dothideomycetes genomes: a test case for predicting lifestyles and emergence of pathogens.</title>
        <authorList>
            <person name="Haridas S."/>
            <person name="Albert R."/>
            <person name="Binder M."/>
            <person name="Bloem J."/>
            <person name="Labutti K."/>
            <person name="Salamov A."/>
            <person name="Andreopoulos B."/>
            <person name="Baker S."/>
            <person name="Barry K."/>
            <person name="Bills G."/>
            <person name="Bluhm B."/>
            <person name="Cannon C."/>
            <person name="Castanera R."/>
            <person name="Culley D."/>
            <person name="Daum C."/>
            <person name="Ezra D."/>
            <person name="Gonzalez J."/>
            <person name="Henrissat B."/>
            <person name="Kuo A."/>
            <person name="Liang C."/>
            <person name="Lipzen A."/>
            <person name="Lutzoni F."/>
            <person name="Magnuson J."/>
            <person name="Mondo S."/>
            <person name="Nolan M."/>
            <person name="Ohm R."/>
            <person name="Pangilinan J."/>
            <person name="Park H.-J."/>
            <person name="Ramirez L."/>
            <person name="Alfaro M."/>
            <person name="Sun H."/>
            <person name="Tritt A."/>
            <person name="Yoshinaga Y."/>
            <person name="Zwiers L.-H."/>
            <person name="Turgeon B."/>
            <person name="Goodwin S."/>
            <person name="Spatafora J."/>
            <person name="Crous P."/>
            <person name="Grigoriev I."/>
        </authorList>
    </citation>
    <scope>NUCLEOTIDE SEQUENCE</scope>
    <source>
        <strain evidence="1">CBS 161.51</strain>
    </source>
</reference>
<evidence type="ECO:0000313" key="2">
    <source>
        <dbReference type="Proteomes" id="UP000800038"/>
    </source>
</evidence>
<protein>
    <submittedName>
        <fullName evidence="1">Uncharacterized protein</fullName>
    </submittedName>
</protein>
<dbReference type="Proteomes" id="UP000800038">
    <property type="component" value="Unassembled WGS sequence"/>
</dbReference>
<sequence>MSPLLVLPTPLSSASISLGQLITDPLYADSASLKPFTRPAYKESAIQSKFEDTVTHDEYGRFTSTRFVSRLSGQAHYSHENLLLLNAEHMSHTTIDKPSAVFNNLRRHSTTRLFLREMARQKKPVYFVTGLQTLKNPRFKRAVVEHGLITESQTPTFRLPVRRVDSASSFTLPTLSSFAKSGTTSNINQASEAEESVLAVELLKVKCRVGANSEPHCISDLEYAWSYYALDEDEDLQLSIGLGRALKSCEMRALQGLESEEYEEGSWSSSYEESEDGIGGF</sequence>
<dbReference type="AlphaFoldDB" id="A0A6A5S763"/>
<evidence type="ECO:0000313" key="1">
    <source>
        <dbReference type="EMBL" id="KAF1935619.1"/>
    </source>
</evidence>
<gene>
    <name evidence="1" type="ORF">EJ02DRAFT_516334</name>
</gene>
<proteinExistence type="predicted"/>